<proteinExistence type="predicted"/>
<protein>
    <submittedName>
        <fullName evidence="1">Uncharacterized protein</fullName>
    </submittedName>
</protein>
<keyword evidence="2" id="KW-1185">Reference proteome</keyword>
<reference evidence="1 2" key="1">
    <citation type="submission" date="2016-11" db="EMBL/GenBank/DDBJ databases">
        <title>Complete genome sequence of Streptomyces niveus SCSIO 3406.</title>
        <authorList>
            <person name="Zhu Q."/>
            <person name="Cheng W."/>
            <person name="Song Y."/>
            <person name="Li Q."/>
            <person name="Ju J."/>
        </authorList>
    </citation>
    <scope>NUCLEOTIDE SEQUENCE [LARGE SCALE GENOMIC DNA]</scope>
    <source>
        <strain evidence="1 2">SCSIO 3406</strain>
    </source>
</reference>
<evidence type="ECO:0000313" key="1">
    <source>
        <dbReference type="EMBL" id="AQU70189.1"/>
    </source>
</evidence>
<accession>A0A1U9R1I5</accession>
<gene>
    <name evidence="1" type="ORF">BBN63_32420</name>
</gene>
<name>A0A1U9R1I5_STRNV</name>
<sequence>MVMNELAGIADRLPLVTQIYPTSRSSTTEDLEDAIRDLTRHFTYLSHTVATRDRQARRYPGRYTAQLREGTTALAHAATPTGRALAALGEAVTATGHLHHLAHSPPGPGHAEDLQHTIEVLGVHVTQARAHLFAAARQLRADAHRLLTAQAPAAPSALTTLPVPAASSSHRGHGR</sequence>
<dbReference type="AlphaFoldDB" id="A0A1U9R1I5"/>
<dbReference type="Proteomes" id="UP000189677">
    <property type="component" value="Chromosome"/>
</dbReference>
<dbReference type="EMBL" id="CP018047">
    <property type="protein sequence ID" value="AQU70189.1"/>
    <property type="molecule type" value="Genomic_DNA"/>
</dbReference>
<evidence type="ECO:0000313" key="2">
    <source>
        <dbReference type="Proteomes" id="UP000189677"/>
    </source>
</evidence>
<dbReference type="KEGG" id="snw:BBN63_32420"/>
<organism evidence="1 2">
    <name type="scientific">Streptomyces niveus</name>
    <name type="common">Streptomyces spheroides</name>
    <dbReference type="NCBI Taxonomy" id="193462"/>
    <lineage>
        <taxon>Bacteria</taxon>
        <taxon>Bacillati</taxon>
        <taxon>Actinomycetota</taxon>
        <taxon>Actinomycetes</taxon>
        <taxon>Kitasatosporales</taxon>
        <taxon>Streptomycetaceae</taxon>
        <taxon>Streptomyces</taxon>
    </lineage>
</organism>